<proteinExistence type="predicted"/>
<evidence type="ECO:0000313" key="2">
    <source>
        <dbReference type="EMBL" id="KIJ96683.1"/>
    </source>
</evidence>
<sequence>MLINNDLINVTATNFSAPSPKVCALRPGRSDSTHSSLGLIGGNLRHVCFLLKSGTFSGAYICSECSQKLTDLHAGHHRRSNNGCSSPILAIQAPRPNPRPQSLRHAPRSWFENGPQRGRERGHR</sequence>
<accession>A0A0C9X5U2</accession>
<dbReference type="Proteomes" id="UP000054477">
    <property type="component" value="Unassembled WGS sequence"/>
</dbReference>
<protein>
    <submittedName>
        <fullName evidence="2">Uncharacterized protein</fullName>
    </submittedName>
</protein>
<reference evidence="3" key="2">
    <citation type="submission" date="2015-01" db="EMBL/GenBank/DDBJ databases">
        <title>Evolutionary Origins and Diversification of the Mycorrhizal Mutualists.</title>
        <authorList>
            <consortium name="DOE Joint Genome Institute"/>
            <consortium name="Mycorrhizal Genomics Consortium"/>
            <person name="Kohler A."/>
            <person name="Kuo A."/>
            <person name="Nagy L.G."/>
            <person name="Floudas D."/>
            <person name="Copeland A."/>
            <person name="Barry K.W."/>
            <person name="Cichocki N."/>
            <person name="Veneault-Fourrey C."/>
            <person name="LaButti K."/>
            <person name="Lindquist E.A."/>
            <person name="Lipzen A."/>
            <person name="Lundell T."/>
            <person name="Morin E."/>
            <person name="Murat C."/>
            <person name="Riley R."/>
            <person name="Ohm R."/>
            <person name="Sun H."/>
            <person name="Tunlid A."/>
            <person name="Henrissat B."/>
            <person name="Grigoriev I.V."/>
            <person name="Hibbett D.S."/>
            <person name="Martin F."/>
        </authorList>
    </citation>
    <scope>NUCLEOTIDE SEQUENCE [LARGE SCALE GENOMIC DNA]</scope>
    <source>
        <strain evidence="3">LaAM-08-1</strain>
    </source>
</reference>
<keyword evidence="3" id="KW-1185">Reference proteome</keyword>
<reference evidence="2 3" key="1">
    <citation type="submission" date="2014-04" db="EMBL/GenBank/DDBJ databases">
        <authorList>
            <consortium name="DOE Joint Genome Institute"/>
            <person name="Kuo A."/>
            <person name="Kohler A."/>
            <person name="Nagy L.G."/>
            <person name="Floudas D."/>
            <person name="Copeland A."/>
            <person name="Barry K.W."/>
            <person name="Cichocki N."/>
            <person name="Veneault-Fourrey C."/>
            <person name="LaButti K."/>
            <person name="Lindquist E.A."/>
            <person name="Lipzen A."/>
            <person name="Lundell T."/>
            <person name="Morin E."/>
            <person name="Murat C."/>
            <person name="Sun H."/>
            <person name="Tunlid A."/>
            <person name="Henrissat B."/>
            <person name="Grigoriev I.V."/>
            <person name="Hibbett D.S."/>
            <person name="Martin F."/>
            <person name="Nordberg H.P."/>
            <person name="Cantor M.N."/>
            <person name="Hua S.X."/>
        </authorList>
    </citation>
    <scope>NUCLEOTIDE SEQUENCE [LARGE SCALE GENOMIC DNA]</scope>
    <source>
        <strain evidence="2 3">LaAM-08-1</strain>
    </source>
</reference>
<dbReference type="AlphaFoldDB" id="A0A0C9X5U2"/>
<evidence type="ECO:0000313" key="3">
    <source>
        <dbReference type="Proteomes" id="UP000054477"/>
    </source>
</evidence>
<evidence type="ECO:0000256" key="1">
    <source>
        <dbReference type="SAM" id="MobiDB-lite"/>
    </source>
</evidence>
<feature type="region of interest" description="Disordered" evidence="1">
    <location>
        <begin position="75"/>
        <end position="124"/>
    </location>
</feature>
<gene>
    <name evidence="2" type="ORF">K443DRAFT_276429</name>
</gene>
<dbReference type="HOGENOM" id="CLU_2004282_0_0_1"/>
<organism evidence="2 3">
    <name type="scientific">Laccaria amethystina LaAM-08-1</name>
    <dbReference type="NCBI Taxonomy" id="1095629"/>
    <lineage>
        <taxon>Eukaryota</taxon>
        <taxon>Fungi</taxon>
        <taxon>Dikarya</taxon>
        <taxon>Basidiomycota</taxon>
        <taxon>Agaricomycotina</taxon>
        <taxon>Agaricomycetes</taxon>
        <taxon>Agaricomycetidae</taxon>
        <taxon>Agaricales</taxon>
        <taxon>Agaricineae</taxon>
        <taxon>Hydnangiaceae</taxon>
        <taxon>Laccaria</taxon>
    </lineage>
</organism>
<dbReference type="EMBL" id="KN838714">
    <property type="protein sequence ID" value="KIJ96683.1"/>
    <property type="molecule type" value="Genomic_DNA"/>
</dbReference>
<name>A0A0C9X5U2_9AGAR</name>